<dbReference type="InterPro" id="IPR056112">
    <property type="entry name" value="DUF7695"/>
</dbReference>
<dbReference type="Pfam" id="PF24749">
    <property type="entry name" value="DUF7695"/>
    <property type="match status" value="1"/>
</dbReference>
<dbReference type="RefSeq" id="WP_124926855.1">
    <property type="nucleotide sequence ID" value="NZ_RQXV01000008.1"/>
</dbReference>
<organism evidence="2 3">
    <name type="scientific">Amphritea balenae</name>
    <dbReference type="NCBI Taxonomy" id="452629"/>
    <lineage>
        <taxon>Bacteria</taxon>
        <taxon>Pseudomonadati</taxon>
        <taxon>Pseudomonadota</taxon>
        <taxon>Gammaproteobacteria</taxon>
        <taxon>Oceanospirillales</taxon>
        <taxon>Oceanospirillaceae</taxon>
        <taxon>Amphritea</taxon>
    </lineage>
</organism>
<comment type="caution">
    <text evidence="2">The sequence shown here is derived from an EMBL/GenBank/DDBJ whole genome shotgun (WGS) entry which is preliminary data.</text>
</comment>
<sequence>MIITRNKAKCLLCGDIIESKSDHDLVSCSCGKLSVDGGLTHLSRICRSREDFKEMSEARQERE</sequence>
<keyword evidence="3" id="KW-1185">Reference proteome</keyword>
<accession>A0A3P1SMW5</accession>
<feature type="domain" description="DUF7695" evidence="1">
    <location>
        <begin position="2"/>
        <end position="58"/>
    </location>
</feature>
<gene>
    <name evidence="2" type="ORF">EHS89_14375</name>
</gene>
<dbReference type="Proteomes" id="UP000267535">
    <property type="component" value="Unassembled WGS sequence"/>
</dbReference>
<evidence type="ECO:0000313" key="2">
    <source>
        <dbReference type="EMBL" id="RRC98274.1"/>
    </source>
</evidence>
<evidence type="ECO:0000313" key="3">
    <source>
        <dbReference type="Proteomes" id="UP000267535"/>
    </source>
</evidence>
<evidence type="ECO:0000259" key="1">
    <source>
        <dbReference type="Pfam" id="PF24749"/>
    </source>
</evidence>
<proteinExistence type="predicted"/>
<reference evidence="2 3" key="1">
    <citation type="submission" date="2018-11" db="EMBL/GenBank/DDBJ databases">
        <title>The draft genome sequence of Amphritea balenae JAMM 1525T.</title>
        <authorList>
            <person name="Fang Z."/>
            <person name="Zhang Y."/>
            <person name="Han X."/>
        </authorList>
    </citation>
    <scope>NUCLEOTIDE SEQUENCE [LARGE SCALE GENOMIC DNA]</scope>
    <source>
        <strain evidence="2 3">JAMM 1525</strain>
    </source>
</reference>
<dbReference type="EMBL" id="RQXV01000008">
    <property type="protein sequence ID" value="RRC98274.1"/>
    <property type="molecule type" value="Genomic_DNA"/>
</dbReference>
<protein>
    <recommendedName>
        <fullName evidence="1">DUF7695 domain-containing protein</fullName>
    </recommendedName>
</protein>
<dbReference type="AlphaFoldDB" id="A0A3P1SMW5"/>
<name>A0A3P1SMW5_9GAMM</name>
<dbReference type="OrthoDB" id="9809458at2"/>